<feature type="compositionally biased region" description="Low complexity" evidence="1">
    <location>
        <begin position="94"/>
        <end position="105"/>
    </location>
</feature>
<dbReference type="Gramene" id="PUZ72658">
    <property type="protein sequence ID" value="PUZ72658"/>
    <property type="gene ID" value="GQ55_2G412000"/>
</dbReference>
<reference evidence="2 3" key="1">
    <citation type="submission" date="2018-04" db="EMBL/GenBank/DDBJ databases">
        <title>WGS assembly of Panicum hallii var. hallii HAL2.</title>
        <authorList>
            <person name="Lovell J."/>
            <person name="Jenkins J."/>
            <person name="Lowry D."/>
            <person name="Mamidi S."/>
            <person name="Sreedasyam A."/>
            <person name="Weng X."/>
            <person name="Barry K."/>
            <person name="Bonette J."/>
            <person name="Campitelli B."/>
            <person name="Daum C."/>
            <person name="Gordon S."/>
            <person name="Gould B."/>
            <person name="Lipzen A."/>
            <person name="MacQueen A."/>
            <person name="Palacio-Mejia J."/>
            <person name="Plott C."/>
            <person name="Shakirov E."/>
            <person name="Shu S."/>
            <person name="Yoshinaga Y."/>
            <person name="Zane M."/>
            <person name="Rokhsar D."/>
            <person name="Grimwood J."/>
            <person name="Schmutz J."/>
            <person name="Juenger T."/>
        </authorList>
    </citation>
    <scope>NUCLEOTIDE SEQUENCE [LARGE SCALE GENOMIC DNA]</scope>
    <source>
        <strain evidence="3">cv. HAL2</strain>
    </source>
</reference>
<dbReference type="AlphaFoldDB" id="A0A2T7EXV5"/>
<evidence type="ECO:0000313" key="2">
    <source>
        <dbReference type="EMBL" id="PUZ72658.1"/>
    </source>
</evidence>
<organism evidence="2 3">
    <name type="scientific">Panicum hallii var. hallii</name>
    <dbReference type="NCBI Taxonomy" id="1504633"/>
    <lineage>
        <taxon>Eukaryota</taxon>
        <taxon>Viridiplantae</taxon>
        <taxon>Streptophyta</taxon>
        <taxon>Embryophyta</taxon>
        <taxon>Tracheophyta</taxon>
        <taxon>Spermatophyta</taxon>
        <taxon>Magnoliopsida</taxon>
        <taxon>Liliopsida</taxon>
        <taxon>Poales</taxon>
        <taxon>Poaceae</taxon>
        <taxon>PACMAD clade</taxon>
        <taxon>Panicoideae</taxon>
        <taxon>Panicodae</taxon>
        <taxon>Paniceae</taxon>
        <taxon>Panicinae</taxon>
        <taxon>Panicum</taxon>
        <taxon>Panicum sect. Panicum</taxon>
    </lineage>
</organism>
<dbReference type="Proteomes" id="UP000244336">
    <property type="component" value="Chromosome 2"/>
</dbReference>
<name>A0A2T7EXV5_9POAL</name>
<keyword evidence="3" id="KW-1185">Reference proteome</keyword>
<feature type="region of interest" description="Disordered" evidence="1">
    <location>
        <begin position="1"/>
        <end position="65"/>
    </location>
</feature>
<dbReference type="EMBL" id="CM009750">
    <property type="protein sequence ID" value="PUZ72658.1"/>
    <property type="molecule type" value="Genomic_DNA"/>
</dbReference>
<evidence type="ECO:0000256" key="1">
    <source>
        <dbReference type="SAM" id="MobiDB-lite"/>
    </source>
</evidence>
<feature type="compositionally biased region" description="Basic residues" evidence="1">
    <location>
        <begin position="1"/>
        <end position="10"/>
    </location>
</feature>
<sequence length="122" mass="12739">MPLGPRRARWSPRGAPARHVSLAEGLARRGSPPAWGLPTTSSRSESAPKKCLGSRRSHCPVSVDRKAAPQRVAAAWRVGHTAGGGATPPPPSPRSGRCPSRMSPPVGRKSGYEAGTCPRTCA</sequence>
<accession>A0A2T7EXV5</accession>
<proteinExistence type="predicted"/>
<evidence type="ECO:0000313" key="3">
    <source>
        <dbReference type="Proteomes" id="UP000244336"/>
    </source>
</evidence>
<feature type="region of interest" description="Disordered" evidence="1">
    <location>
        <begin position="77"/>
        <end position="122"/>
    </location>
</feature>
<protein>
    <submittedName>
        <fullName evidence="2">Uncharacterized protein</fullName>
    </submittedName>
</protein>
<gene>
    <name evidence="2" type="ORF">GQ55_2G412000</name>
</gene>